<dbReference type="InterPro" id="IPR003593">
    <property type="entry name" value="AAA+_ATPase"/>
</dbReference>
<sequence>MANGDVGDGRAEPVKATAVLATRNLSKDYGPIRVVAEVSLDFHAGSIHALLGENGAGKSTLIKMIAGVLQPSDGTVEVDGVPVRFRSVKEGQAAGIVALPQELMLVPTLGAAENIFLGMRRPGLPGLLGRRRLTADAQEQLARLGQTFNVNTPVAELSAVQQTMVALARALAREARVLVLDEPTAALTDTETELLFSVLRGLRDRGTAIIYVSHRLEEVFALADTATVLRNGQHVWTKPMGQTRHDEVVASMIGRAPEQEFPPRATSDGEPVLRVTELSGWTLRGVSVQARSGRVLGVAGLAGAGRTELLRLIAGVERPQGGTVELDGIDITRSSVARSMAAGVVLVPEERRRQGLVMNASIATNIGLGSLKALSSGGVMQPHRERSLARRQAEELQIRATSVLQDVAELSGGNQQKVVLGKYLARTPRVLLLDEPTRGIDVGTKSEIYHLIRRLTADGVAVVVVSSEISELLGLADEVAVLHEGRLAGIVDAASTDQQTILHLCYGRLDA</sequence>
<evidence type="ECO:0000256" key="6">
    <source>
        <dbReference type="ARBA" id="ARBA00022840"/>
    </source>
</evidence>
<keyword evidence="7" id="KW-1278">Translocase</keyword>
<accession>A0A3M0GFH2</accession>
<organism evidence="10 11">
    <name type="scientific">Tessaracoccus antarcticus</name>
    <dbReference type="NCBI Taxonomy" id="2479848"/>
    <lineage>
        <taxon>Bacteria</taxon>
        <taxon>Bacillati</taxon>
        <taxon>Actinomycetota</taxon>
        <taxon>Actinomycetes</taxon>
        <taxon>Propionibacteriales</taxon>
        <taxon>Propionibacteriaceae</taxon>
        <taxon>Tessaracoccus</taxon>
    </lineage>
</organism>
<dbReference type="PROSITE" id="PS00211">
    <property type="entry name" value="ABC_TRANSPORTER_1"/>
    <property type="match status" value="1"/>
</dbReference>
<dbReference type="InterPro" id="IPR017871">
    <property type="entry name" value="ABC_transporter-like_CS"/>
</dbReference>
<keyword evidence="4" id="KW-0677">Repeat</keyword>
<evidence type="ECO:0000256" key="5">
    <source>
        <dbReference type="ARBA" id="ARBA00022741"/>
    </source>
</evidence>
<dbReference type="SMART" id="SM00382">
    <property type="entry name" value="AAA"/>
    <property type="match status" value="2"/>
</dbReference>
<evidence type="ECO:0000313" key="10">
    <source>
        <dbReference type="EMBL" id="RMB59869.1"/>
    </source>
</evidence>
<evidence type="ECO:0000256" key="3">
    <source>
        <dbReference type="ARBA" id="ARBA00022597"/>
    </source>
</evidence>
<proteinExistence type="predicted"/>
<keyword evidence="11" id="KW-1185">Reference proteome</keyword>
<evidence type="ECO:0000256" key="7">
    <source>
        <dbReference type="ARBA" id="ARBA00022967"/>
    </source>
</evidence>
<evidence type="ECO:0000259" key="9">
    <source>
        <dbReference type="PROSITE" id="PS50893"/>
    </source>
</evidence>
<dbReference type="CDD" id="cd03215">
    <property type="entry name" value="ABC_Carb_Monos_II"/>
    <property type="match status" value="1"/>
</dbReference>
<dbReference type="GO" id="GO:0005524">
    <property type="term" value="F:ATP binding"/>
    <property type="evidence" value="ECO:0007669"/>
    <property type="project" value="UniProtKB-KW"/>
</dbReference>
<dbReference type="Pfam" id="PF00005">
    <property type="entry name" value="ABC_tran"/>
    <property type="match status" value="2"/>
</dbReference>
<dbReference type="OrthoDB" id="39350at2"/>
<reference evidence="10 11" key="1">
    <citation type="submission" date="2018-10" db="EMBL/GenBank/DDBJ databases">
        <title>Tessaracoccus antarcticuss sp. nov., isolated from sediment.</title>
        <authorList>
            <person name="Zhou L.Y."/>
            <person name="Du Z.J."/>
        </authorList>
    </citation>
    <scope>NUCLEOTIDE SEQUENCE [LARGE SCALE GENOMIC DNA]</scope>
    <source>
        <strain evidence="10 11">JDX10</strain>
    </source>
</reference>
<evidence type="ECO:0000256" key="1">
    <source>
        <dbReference type="ARBA" id="ARBA00022448"/>
    </source>
</evidence>
<keyword evidence="8" id="KW-0472">Membrane</keyword>
<comment type="caution">
    <text evidence="10">The sequence shown here is derived from an EMBL/GenBank/DDBJ whole genome shotgun (WGS) entry which is preliminary data.</text>
</comment>
<evidence type="ECO:0000256" key="4">
    <source>
        <dbReference type="ARBA" id="ARBA00022737"/>
    </source>
</evidence>
<dbReference type="Proteomes" id="UP000275256">
    <property type="component" value="Unassembled WGS sequence"/>
</dbReference>
<keyword evidence="3" id="KW-0762">Sugar transport</keyword>
<dbReference type="InterPro" id="IPR027417">
    <property type="entry name" value="P-loop_NTPase"/>
</dbReference>
<keyword evidence="6 10" id="KW-0067">ATP-binding</keyword>
<feature type="domain" description="ABC transporter" evidence="9">
    <location>
        <begin position="20"/>
        <end position="256"/>
    </location>
</feature>
<dbReference type="InterPro" id="IPR050107">
    <property type="entry name" value="ABC_carbohydrate_import_ATPase"/>
</dbReference>
<evidence type="ECO:0000313" key="11">
    <source>
        <dbReference type="Proteomes" id="UP000275256"/>
    </source>
</evidence>
<dbReference type="CDD" id="cd03216">
    <property type="entry name" value="ABC_Carb_Monos_I"/>
    <property type="match status" value="1"/>
</dbReference>
<feature type="domain" description="ABC transporter" evidence="9">
    <location>
        <begin position="267"/>
        <end position="509"/>
    </location>
</feature>
<dbReference type="GO" id="GO:0016887">
    <property type="term" value="F:ATP hydrolysis activity"/>
    <property type="evidence" value="ECO:0007669"/>
    <property type="project" value="InterPro"/>
</dbReference>
<dbReference type="Gene3D" id="3.40.50.300">
    <property type="entry name" value="P-loop containing nucleotide triphosphate hydrolases"/>
    <property type="match status" value="2"/>
</dbReference>
<dbReference type="RefSeq" id="WP_121901349.1">
    <property type="nucleotide sequence ID" value="NZ_REFW01000002.1"/>
</dbReference>
<dbReference type="AlphaFoldDB" id="A0A3M0GFH2"/>
<keyword evidence="5" id="KW-0547">Nucleotide-binding</keyword>
<dbReference type="PANTHER" id="PTHR43790">
    <property type="entry name" value="CARBOHYDRATE TRANSPORT ATP-BINDING PROTEIN MG119-RELATED"/>
    <property type="match status" value="1"/>
</dbReference>
<dbReference type="SUPFAM" id="SSF52540">
    <property type="entry name" value="P-loop containing nucleoside triphosphate hydrolases"/>
    <property type="match status" value="2"/>
</dbReference>
<name>A0A3M0GFH2_9ACTN</name>
<dbReference type="PANTHER" id="PTHR43790:SF3">
    <property type="entry name" value="D-ALLOSE IMPORT ATP-BINDING PROTEIN ALSA-RELATED"/>
    <property type="match status" value="1"/>
</dbReference>
<evidence type="ECO:0000256" key="8">
    <source>
        <dbReference type="ARBA" id="ARBA00023136"/>
    </source>
</evidence>
<keyword evidence="2" id="KW-1003">Cell membrane</keyword>
<dbReference type="PROSITE" id="PS50893">
    <property type="entry name" value="ABC_TRANSPORTER_2"/>
    <property type="match status" value="2"/>
</dbReference>
<keyword evidence="1" id="KW-0813">Transport</keyword>
<dbReference type="EMBL" id="REFW01000002">
    <property type="protein sequence ID" value="RMB59869.1"/>
    <property type="molecule type" value="Genomic_DNA"/>
</dbReference>
<dbReference type="InterPro" id="IPR003439">
    <property type="entry name" value="ABC_transporter-like_ATP-bd"/>
</dbReference>
<gene>
    <name evidence="10" type="ORF">EAX62_09005</name>
</gene>
<evidence type="ECO:0000256" key="2">
    <source>
        <dbReference type="ARBA" id="ARBA00022475"/>
    </source>
</evidence>
<protein>
    <submittedName>
        <fullName evidence="10">Sugar ABC transporter ATP-binding protein</fullName>
    </submittedName>
</protein>